<name>A0A5B2VG30_9HYPH</name>
<dbReference type="AlphaFoldDB" id="A0A5B2VG30"/>
<comment type="caution">
    <text evidence="2">The sequence shown here is derived from an EMBL/GenBank/DDBJ whole genome shotgun (WGS) entry which is preliminary data.</text>
</comment>
<organism evidence="2 3">
    <name type="scientific">Salinarimonas soli</name>
    <dbReference type="NCBI Taxonomy" id="1638099"/>
    <lineage>
        <taxon>Bacteria</taxon>
        <taxon>Pseudomonadati</taxon>
        <taxon>Pseudomonadota</taxon>
        <taxon>Alphaproteobacteria</taxon>
        <taxon>Hyphomicrobiales</taxon>
        <taxon>Salinarimonadaceae</taxon>
        <taxon>Salinarimonas</taxon>
    </lineage>
</organism>
<gene>
    <name evidence="2" type="ORF">F0L46_07380</name>
</gene>
<dbReference type="EMBL" id="VUOA01000016">
    <property type="protein sequence ID" value="KAA2238081.1"/>
    <property type="molecule type" value="Genomic_DNA"/>
</dbReference>
<evidence type="ECO:0000256" key="1">
    <source>
        <dbReference type="SAM" id="Phobius"/>
    </source>
</evidence>
<dbReference type="RefSeq" id="WP_149816412.1">
    <property type="nucleotide sequence ID" value="NZ_VUOA01000016.1"/>
</dbReference>
<feature type="transmembrane region" description="Helical" evidence="1">
    <location>
        <begin position="12"/>
        <end position="31"/>
    </location>
</feature>
<evidence type="ECO:0008006" key="4">
    <source>
        <dbReference type="Google" id="ProtNLM"/>
    </source>
</evidence>
<dbReference type="OrthoDB" id="7848123at2"/>
<dbReference type="NCBIfam" id="TIGR03054">
    <property type="entry name" value="photo_alph_chp1"/>
    <property type="match status" value="1"/>
</dbReference>
<reference evidence="2 3" key="1">
    <citation type="submission" date="2019-09" db="EMBL/GenBank/DDBJ databases">
        <title>Salinarimonas rosea gen. nov., sp. nov., a new member of the a-2 subgroup of the Proteobacteria.</title>
        <authorList>
            <person name="Liu J."/>
        </authorList>
    </citation>
    <scope>NUCLEOTIDE SEQUENCE [LARGE SCALE GENOMIC DNA]</scope>
    <source>
        <strain evidence="2 3">BN140002</strain>
    </source>
</reference>
<protein>
    <recommendedName>
        <fullName evidence="4">Photosynthetic complex assembly protein</fullName>
    </recommendedName>
</protein>
<reference evidence="2 3" key="2">
    <citation type="submission" date="2019-09" db="EMBL/GenBank/DDBJ databases">
        <authorList>
            <person name="Jin C."/>
        </authorList>
    </citation>
    <scope>NUCLEOTIDE SEQUENCE [LARGE SCALE GENOMIC DNA]</scope>
    <source>
        <strain evidence="2 3">BN140002</strain>
    </source>
</reference>
<keyword evidence="3" id="KW-1185">Reference proteome</keyword>
<evidence type="ECO:0000313" key="3">
    <source>
        <dbReference type="Proteomes" id="UP000323142"/>
    </source>
</evidence>
<dbReference type="InterPro" id="IPR017495">
    <property type="entry name" value="PuhC"/>
</dbReference>
<keyword evidence="1" id="KW-1133">Transmembrane helix</keyword>
<proteinExistence type="predicted"/>
<keyword evidence="1" id="KW-0812">Transmembrane</keyword>
<accession>A0A5B2VG30</accession>
<keyword evidence="1" id="KW-0472">Membrane</keyword>
<dbReference type="Proteomes" id="UP000323142">
    <property type="component" value="Unassembled WGS sequence"/>
</dbReference>
<evidence type="ECO:0000313" key="2">
    <source>
        <dbReference type="EMBL" id="KAA2238081.1"/>
    </source>
</evidence>
<sequence>MTASAHDAQLPRTMVIGAMALMAFSVAIAGLGKSGVLGTAAPDPAGVVETRAIVFVDRDDGGVAVMEPGRADAIAVLAPGTNGFVRGALRGLVRERKRRVIGAEAPFWLVRRTDGRLLLEDRATGAVVDLGAFGPSNIEPFIRMMTVERGPA</sequence>